<dbReference type="InterPro" id="IPR032675">
    <property type="entry name" value="LRR_dom_sf"/>
</dbReference>
<dbReference type="EMBL" id="CAICTM010002695">
    <property type="protein sequence ID" value="CAB9529987.1"/>
    <property type="molecule type" value="Genomic_DNA"/>
</dbReference>
<dbReference type="InterPro" id="IPR052595">
    <property type="entry name" value="LRRC69/RLP"/>
</dbReference>
<keyword evidence="3" id="KW-1185">Reference proteome</keyword>
<dbReference type="PANTHER" id="PTHR48057">
    <property type="entry name" value="LEUCINE-RICH REPEAT SERINE/THREONINE-PROTEIN KINASE 1"/>
    <property type="match status" value="1"/>
</dbReference>
<dbReference type="AlphaFoldDB" id="A0A9N8EXJ1"/>
<keyword evidence="1" id="KW-0732">Signal</keyword>
<evidence type="ECO:0000313" key="3">
    <source>
        <dbReference type="Proteomes" id="UP001153069"/>
    </source>
</evidence>
<dbReference type="OrthoDB" id="203703at2759"/>
<evidence type="ECO:0000256" key="1">
    <source>
        <dbReference type="SAM" id="SignalP"/>
    </source>
</evidence>
<dbReference type="InterPro" id="IPR001611">
    <property type="entry name" value="Leu-rich_rpt"/>
</dbReference>
<proteinExistence type="predicted"/>
<dbReference type="SUPFAM" id="SSF52058">
    <property type="entry name" value="L domain-like"/>
    <property type="match status" value="1"/>
</dbReference>
<dbReference type="Gene3D" id="3.80.10.10">
    <property type="entry name" value="Ribonuclease Inhibitor"/>
    <property type="match status" value="1"/>
</dbReference>
<name>A0A9N8EXJ1_9STRA</name>
<dbReference type="Pfam" id="PF00560">
    <property type="entry name" value="LRR_1"/>
    <property type="match status" value="1"/>
</dbReference>
<feature type="chain" id="PRO_5040124536" evidence="1">
    <location>
        <begin position="26"/>
        <end position="275"/>
    </location>
</feature>
<reference evidence="2" key="1">
    <citation type="submission" date="2020-06" db="EMBL/GenBank/DDBJ databases">
        <authorList>
            <consortium name="Plant Systems Biology data submission"/>
        </authorList>
    </citation>
    <scope>NUCLEOTIDE SEQUENCE</scope>
    <source>
        <strain evidence="2">D6</strain>
    </source>
</reference>
<sequence length="275" mass="30390">MTRSSTRQLFAVIVLLSYFIDEVRPGAAIEAISQPFLGLNWDVLITNWQPPQWICNVAYYTLPELCISANATSKFYGSPRDKAKQWVAENCAASGFVSPDQLAQLEILAEFYYSTGNNDRWGPLKNLQWMTDCDPCGNFWERVLCHGTRKNITQIFLPDIWPPLQGPLPVSFANLTELEFLFLHNNAFEGEVPDEWGRLFNLNVAYLHGNRLNGTVPESVCALRDGNLQELSADCEGGSSGVSCDSDCCTACLDEHIAPFFLIGGDAGPVGLGSP</sequence>
<evidence type="ECO:0000313" key="2">
    <source>
        <dbReference type="EMBL" id="CAB9529987.1"/>
    </source>
</evidence>
<organism evidence="2 3">
    <name type="scientific">Seminavis robusta</name>
    <dbReference type="NCBI Taxonomy" id="568900"/>
    <lineage>
        <taxon>Eukaryota</taxon>
        <taxon>Sar</taxon>
        <taxon>Stramenopiles</taxon>
        <taxon>Ochrophyta</taxon>
        <taxon>Bacillariophyta</taxon>
        <taxon>Bacillariophyceae</taxon>
        <taxon>Bacillariophycidae</taxon>
        <taxon>Naviculales</taxon>
        <taxon>Naviculaceae</taxon>
        <taxon>Seminavis</taxon>
    </lineage>
</organism>
<gene>
    <name evidence="2" type="ORF">SEMRO_2697_G334960.1</name>
</gene>
<comment type="caution">
    <text evidence="2">The sequence shown here is derived from an EMBL/GenBank/DDBJ whole genome shotgun (WGS) entry which is preliminary data.</text>
</comment>
<feature type="signal peptide" evidence="1">
    <location>
        <begin position="1"/>
        <end position="25"/>
    </location>
</feature>
<accession>A0A9N8EXJ1</accession>
<protein>
    <submittedName>
        <fullName evidence="2">Leucine rich repeat</fullName>
    </submittedName>
</protein>
<dbReference type="Proteomes" id="UP001153069">
    <property type="component" value="Unassembled WGS sequence"/>
</dbReference>